<name>A0ABT7ZA25_9ACTN</name>
<evidence type="ECO:0000256" key="1">
    <source>
        <dbReference type="SAM" id="MobiDB-lite"/>
    </source>
</evidence>
<dbReference type="Proteomes" id="UP001174050">
    <property type="component" value="Unassembled WGS sequence"/>
</dbReference>
<sequence length="158" mass="16765">MKRARQVLLASAVLGAGAAVARKRLPRSTAEPRETAARWLTVTINRAPTDVMPGDTLPPPLDGLADRLEARVRPAPGDRGTELAVRLKDAPQAAATSLPARLAGQDPRQEVRAALREAKSLLETGEVMRPDTPPTTRETPGGKLIGMLARRSSGEGVL</sequence>
<comment type="caution">
    <text evidence="2">The sequence shown here is derived from an EMBL/GenBank/DDBJ whole genome shotgun (WGS) entry which is preliminary data.</text>
</comment>
<feature type="region of interest" description="Disordered" evidence="1">
    <location>
        <begin position="126"/>
        <end position="158"/>
    </location>
</feature>
<dbReference type="RefSeq" id="WP_290113581.1">
    <property type="nucleotide sequence ID" value="NZ_JAUEPL010000032.1"/>
</dbReference>
<evidence type="ECO:0000313" key="3">
    <source>
        <dbReference type="Proteomes" id="UP001174050"/>
    </source>
</evidence>
<proteinExistence type="predicted"/>
<dbReference type="InterPro" id="IPR023393">
    <property type="entry name" value="START-like_dom_sf"/>
</dbReference>
<dbReference type="Gene3D" id="3.30.530.20">
    <property type="match status" value="1"/>
</dbReference>
<evidence type="ECO:0000313" key="2">
    <source>
        <dbReference type="EMBL" id="MDN3296361.1"/>
    </source>
</evidence>
<accession>A0ABT7ZA25</accession>
<organism evidence="2 3">
    <name type="scientific">Streptomyces ficellus</name>
    <dbReference type="NCBI Taxonomy" id="1977088"/>
    <lineage>
        <taxon>Bacteria</taxon>
        <taxon>Bacillati</taxon>
        <taxon>Actinomycetota</taxon>
        <taxon>Actinomycetes</taxon>
        <taxon>Kitasatosporales</taxon>
        <taxon>Streptomycetaceae</taxon>
        <taxon>Streptomyces</taxon>
    </lineage>
</organism>
<gene>
    <name evidence="2" type="ORF">QWM81_20295</name>
</gene>
<dbReference type="EMBL" id="JAUEPL010000032">
    <property type="protein sequence ID" value="MDN3296361.1"/>
    <property type="molecule type" value="Genomic_DNA"/>
</dbReference>
<reference evidence="2" key="1">
    <citation type="submission" date="2023-06" db="EMBL/GenBank/DDBJ databases">
        <title>WGS-Sequencing of Streptomyces ficellus isolate 21 collected from sand in Gara Djebilet Iron Mine in Algeria.</title>
        <authorList>
            <person name="Zegers G.P."/>
            <person name="Gomez A."/>
            <person name="Gueddou A."/>
            <person name="Zahara A.F."/>
            <person name="Worth M."/>
            <person name="Sevigny J.L."/>
            <person name="Tisa L."/>
        </authorList>
    </citation>
    <scope>NUCLEOTIDE SEQUENCE</scope>
    <source>
        <strain evidence="2">AS11</strain>
    </source>
</reference>
<keyword evidence="3" id="KW-1185">Reference proteome</keyword>
<protein>
    <submittedName>
        <fullName evidence="2">Uncharacterized protein</fullName>
    </submittedName>
</protein>